<feature type="compositionally biased region" description="Polar residues" evidence="1">
    <location>
        <begin position="20"/>
        <end position="37"/>
    </location>
</feature>
<comment type="caution">
    <text evidence="2">The sequence shown here is derived from an EMBL/GenBank/DDBJ whole genome shotgun (WGS) entry which is preliminary data.</text>
</comment>
<dbReference type="AlphaFoldDB" id="A0AAN8J9U3"/>
<sequence>MKLHDLFSLDVAEFQSLVTEDQSQPVEMRSDNSPQNLKTDESLQDIKPENTQAPELPDTQIVNPVPQDIPPTALKSERITKDQIAVKHETPKVLYRVFNQVQYACFFRIL</sequence>
<dbReference type="EMBL" id="JAZGQO010000011">
    <property type="protein sequence ID" value="KAK6172176.1"/>
    <property type="molecule type" value="Genomic_DNA"/>
</dbReference>
<name>A0AAN8J9U3_PATCE</name>
<proteinExistence type="predicted"/>
<protein>
    <submittedName>
        <fullName evidence="2">Uncharacterized protein</fullName>
    </submittedName>
</protein>
<feature type="compositionally biased region" description="Basic and acidic residues" evidence="1">
    <location>
        <begin position="38"/>
        <end position="48"/>
    </location>
</feature>
<organism evidence="2 3">
    <name type="scientific">Patella caerulea</name>
    <name type="common">Rayed Mediterranean limpet</name>
    <dbReference type="NCBI Taxonomy" id="87958"/>
    <lineage>
        <taxon>Eukaryota</taxon>
        <taxon>Metazoa</taxon>
        <taxon>Spiralia</taxon>
        <taxon>Lophotrochozoa</taxon>
        <taxon>Mollusca</taxon>
        <taxon>Gastropoda</taxon>
        <taxon>Patellogastropoda</taxon>
        <taxon>Patelloidea</taxon>
        <taxon>Patellidae</taxon>
        <taxon>Patella</taxon>
    </lineage>
</organism>
<dbReference type="Proteomes" id="UP001347796">
    <property type="component" value="Unassembled WGS sequence"/>
</dbReference>
<keyword evidence="3" id="KW-1185">Reference proteome</keyword>
<evidence type="ECO:0000256" key="1">
    <source>
        <dbReference type="SAM" id="MobiDB-lite"/>
    </source>
</evidence>
<gene>
    <name evidence="2" type="ORF">SNE40_015895</name>
</gene>
<evidence type="ECO:0000313" key="2">
    <source>
        <dbReference type="EMBL" id="KAK6172176.1"/>
    </source>
</evidence>
<evidence type="ECO:0000313" key="3">
    <source>
        <dbReference type="Proteomes" id="UP001347796"/>
    </source>
</evidence>
<reference evidence="2 3" key="1">
    <citation type="submission" date="2024-01" db="EMBL/GenBank/DDBJ databases">
        <title>The genome of the rayed Mediterranean limpet Patella caerulea (Linnaeus, 1758).</title>
        <authorList>
            <person name="Anh-Thu Weber A."/>
            <person name="Halstead-Nussloch G."/>
        </authorList>
    </citation>
    <scope>NUCLEOTIDE SEQUENCE [LARGE SCALE GENOMIC DNA]</scope>
    <source>
        <strain evidence="2">AATW-2023a</strain>
        <tissue evidence="2">Whole specimen</tissue>
    </source>
</reference>
<feature type="region of interest" description="Disordered" evidence="1">
    <location>
        <begin position="20"/>
        <end position="65"/>
    </location>
</feature>
<accession>A0AAN8J9U3</accession>